<dbReference type="GO" id="GO:0016787">
    <property type="term" value="F:hydrolase activity"/>
    <property type="evidence" value="ECO:0007669"/>
    <property type="project" value="UniProtKB-KW"/>
</dbReference>
<accession>A0A480ARV9</accession>
<dbReference type="InterPro" id="IPR029058">
    <property type="entry name" value="AB_hydrolase_fold"/>
</dbReference>
<gene>
    <name evidence="2" type="ORF">AQPW35_34700</name>
</gene>
<dbReference type="NCBIfam" id="TIGR03100">
    <property type="entry name" value="hydr1_PEP"/>
    <property type="match status" value="1"/>
</dbReference>
<reference evidence="3" key="1">
    <citation type="submission" date="2019-03" db="EMBL/GenBank/DDBJ databases">
        <title>Aquabacterium pictum sp.nov., the first bacteriochlorophyll a-containing freshwater bacterium in the genus Aquabacterium of the class Betaproteobacteria.</title>
        <authorList>
            <person name="Hirose S."/>
            <person name="Tank M."/>
            <person name="Hara E."/>
            <person name="Tamaki H."/>
            <person name="Takaichi S."/>
            <person name="Haruta S."/>
            <person name="Hanada S."/>
        </authorList>
    </citation>
    <scope>NUCLEOTIDE SEQUENCE [LARGE SCALE GENOMIC DNA]</scope>
    <source>
        <strain evidence="3">W35</strain>
    </source>
</reference>
<dbReference type="OrthoDB" id="5379975at2"/>
<evidence type="ECO:0000259" key="1">
    <source>
        <dbReference type="Pfam" id="PF12146"/>
    </source>
</evidence>
<feature type="domain" description="Serine aminopeptidase S33" evidence="1">
    <location>
        <begin position="44"/>
        <end position="166"/>
    </location>
</feature>
<dbReference type="Gene3D" id="3.40.50.1820">
    <property type="entry name" value="alpha/beta hydrolase"/>
    <property type="match status" value="1"/>
</dbReference>
<dbReference type="InterPro" id="IPR017531">
    <property type="entry name" value="Hydrolase-1_PEP"/>
</dbReference>
<evidence type="ECO:0000313" key="2">
    <source>
        <dbReference type="EMBL" id="GCL64389.1"/>
    </source>
</evidence>
<name>A0A480ARV9_9BURK</name>
<sequence>MSEDIPHVFGPPDRPLVGILSRPAQPSDTAVLVIVGGPQYRIGSHRQFVSLARAIADAGHAVLRFDHGGMGDSAGEAQGFESLDDDIALALDLLYAQIPGLRQVVLWGLCDGASAALLYWHARRDRRVGGMCLLNPWTRSAQSLARTHVRHYYLQRLRQPAFWRKLLSGGVAWDALRGLLGNLRAARRSGAHAGDAALSFQDRMARAWRDSDVPLLLLLSGDDYTAKEFLETVHTSPAWNGALTRRAVTREDLADADHTFSDPDAKRAVEARTIAWLSGLASPLPSDGART</sequence>
<protein>
    <submittedName>
        <fullName evidence="2">Hydrolase 1, exosortase A system-associated</fullName>
    </submittedName>
</protein>
<dbReference type="Proteomes" id="UP000301751">
    <property type="component" value="Unassembled WGS sequence"/>
</dbReference>
<dbReference type="AlphaFoldDB" id="A0A480ARV9"/>
<dbReference type="Pfam" id="PF12146">
    <property type="entry name" value="Hydrolase_4"/>
    <property type="match status" value="1"/>
</dbReference>
<dbReference type="EMBL" id="BJCL01000009">
    <property type="protein sequence ID" value="GCL64389.1"/>
    <property type="molecule type" value="Genomic_DNA"/>
</dbReference>
<keyword evidence="2" id="KW-0378">Hydrolase</keyword>
<dbReference type="RefSeq" id="WP_137734121.1">
    <property type="nucleotide sequence ID" value="NZ_BJCL01000009.1"/>
</dbReference>
<proteinExistence type="predicted"/>
<dbReference type="InterPro" id="IPR022742">
    <property type="entry name" value="Hydrolase_4"/>
</dbReference>
<evidence type="ECO:0000313" key="3">
    <source>
        <dbReference type="Proteomes" id="UP000301751"/>
    </source>
</evidence>
<dbReference type="SUPFAM" id="SSF53474">
    <property type="entry name" value="alpha/beta-Hydrolases"/>
    <property type="match status" value="1"/>
</dbReference>
<keyword evidence="3" id="KW-1185">Reference proteome</keyword>
<comment type="caution">
    <text evidence="2">The sequence shown here is derived from an EMBL/GenBank/DDBJ whole genome shotgun (WGS) entry which is preliminary data.</text>
</comment>
<organism evidence="2 3">
    <name type="scientific">Pseudaquabacterium pictum</name>
    <dbReference type="NCBI Taxonomy" id="2315236"/>
    <lineage>
        <taxon>Bacteria</taxon>
        <taxon>Pseudomonadati</taxon>
        <taxon>Pseudomonadota</taxon>
        <taxon>Betaproteobacteria</taxon>
        <taxon>Burkholderiales</taxon>
        <taxon>Sphaerotilaceae</taxon>
        <taxon>Pseudaquabacterium</taxon>
    </lineage>
</organism>